<evidence type="ECO:0000313" key="1">
    <source>
        <dbReference type="EMBL" id="KHG13329.1"/>
    </source>
</evidence>
<dbReference type="AlphaFoldDB" id="A0A0B0NNI6"/>
<organism evidence="1 2">
    <name type="scientific">Gossypium arboreum</name>
    <name type="common">Tree cotton</name>
    <name type="synonym">Gossypium nanking</name>
    <dbReference type="NCBI Taxonomy" id="29729"/>
    <lineage>
        <taxon>Eukaryota</taxon>
        <taxon>Viridiplantae</taxon>
        <taxon>Streptophyta</taxon>
        <taxon>Embryophyta</taxon>
        <taxon>Tracheophyta</taxon>
        <taxon>Spermatophyta</taxon>
        <taxon>Magnoliopsida</taxon>
        <taxon>eudicotyledons</taxon>
        <taxon>Gunneridae</taxon>
        <taxon>Pentapetalae</taxon>
        <taxon>rosids</taxon>
        <taxon>malvids</taxon>
        <taxon>Malvales</taxon>
        <taxon>Malvaceae</taxon>
        <taxon>Malvoideae</taxon>
        <taxon>Gossypium</taxon>
    </lineage>
</organism>
<protein>
    <submittedName>
        <fullName evidence="1">Seizure 6</fullName>
    </submittedName>
</protein>
<sequence>MSYHVRPYPGYGVDTRFRVRLYLGHGVEIRIRIRPYLGYGIDVRSHVRPCLGHGVGMLLCMVISSILSIPSGSIGSPRICQRNDDYSQASLSIKGRRRLVHTINWIFWV</sequence>
<evidence type="ECO:0000313" key="2">
    <source>
        <dbReference type="Proteomes" id="UP000032142"/>
    </source>
</evidence>
<accession>A0A0B0NNI6</accession>
<name>A0A0B0NNI6_GOSAR</name>
<gene>
    <name evidence="1" type="ORF">F383_19045</name>
</gene>
<dbReference type="Proteomes" id="UP000032142">
    <property type="component" value="Unassembled WGS sequence"/>
</dbReference>
<proteinExistence type="predicted"/>
<keyword evidence="2" id="KW-1185">Reference proteome</keyword>
<dbReference type="EMBL" id="KN399368">
    <property type="protein sequence ID" value="KHG13329.1"/>
    <property type="molecule type" value="Genomic_DNA"/>
</dbReference>
<reference evidence="2" key="1">
    <citation type="submission" date="2014-09" db="EMBL/GenBank/DDBJ databases">
        <authorList>
            <person name="Mudge J."/>
            <person name="Ramaraj T."/>
            <person name="Lindquist I.E."/>
            <person name="Bharti A.K."/>
            <person name="Sundararajan A."/>
            <person name="Cameron C.T."/>
            <person name="Woodward J.E."/>
            <person name="May G.D."/>
            <person name="Brubaker C."/>
            <person name="Broadhvest J."/>
            <person name="Wilkins T.A."/>
        </authorList>
    </citation>
    <scope>NUCLEOTIDE SEQUENCE</scope>
    <source>
        <strain evidence="2">cv. AKA8401</strain>
    </source>
</reference>